<reference evidence="1 2" key="1">
    <citation type="submission" date="2017-01" db="EMBL/GenBank/DDBJ databases">
        <title>Complete Genome Sequence of Vibrio Parahaemolyticus Bacteriophage pTD1.</title>
        <authorList>
            <person name="Midorikawa Y."/>
            <person name="Sano M."/>
        </authorList>
    </citation>
    <scope>NUCLEOTIDE SEQUENCE [LARGE SCALE GENOMIC DNA]</scope>
    <source>
        <strain evidence="1">PTD1</strain>
    </source>
</reference>
<dbReference type="KEGG" id="vg:40075201"/>
<name>A0A1Q2U357_9CAUD</name>
<dbReference type="RefSeq" id="YP_009599472.1">
    <property type="nucleotide sequence ID" value="NC_041916.1"/>
</dbReference>
<organism evidence="1 2">
    <name type="scientific">Vibrio phage pTD1</name>
    <dbReference type="NCBI Taxonomy" id="1938577"/>
    <lineage>
        <taxon>Viruses</taxon>
        <taxon>Duplodnaviria</taxon>
        <taxon>Heunggongvirae</taxon>
        <taxon>Uroviricota</taxon>
        <taxon>Caudoviricetes</taxon>
        <taxon>Chimalliviridae</taxon>
        <taxon>Gorgonvirinae</taxon>
        <taxon>Tidunavirus</taxon>
        <taxon>Tidunavirus pTD1</taxon>
    </lineage>
</organism>
<keyword evidence="2" id="KW-1185">Reference proteome</keyword>
<dbReference type="OrthoDB" id="17530at10239"/>
<proteinExistence type="predicted"/>
<evidence type="ECO:0000313" key="2">
    <source>
        <dbReference type="Proteomes" id="UP000221243"/>
    </source>
</evidence>
<dbReference type="EMBL" id="AP017972">
    <property type="protein sequence ID" value="BAW98394.1"/>
    <property type="molecule type" value="Genomic_DNA"/>
</dbReference>
<dbReference type="Proteomes" id="UP000221243">
    <property type="component" value="Segment"/>
</dbReference>
<evidence type="ECO:0000313" key="1">
    <source>
        <dbReference type="EMBL" id="BAW98394.1"/>
    </source>
</evidence>
<accession>A0A1Q2U357</accession>
<sequence length="148" mass="16391">MSDTKAPKYDELQANLVKSLTKNHEYNKGTNVVVFDSEKLEMPEGITGESMEAHVNFMNQVSGAVEVATAEITRNLYAENDKINNVEGTLTIPGVTFNSEHILRSEVGDESLYGASTTMTDFIHTQEASDWLAEQRATNETLASKLFK</sequence>
<protein>
    <submittedName>
        <fullName evidence="1">Phage protein</fullName>
    </submittedName>
</protein>
<dbReference type="GeneID" id="40075201"/>